<dbReference type="InterPro" id="IPR001841">
    <property type="entry name" value="Znf_RING"/>
</dbReference>
<dbReference type="InterPro" id="IPR013083">
    <property type="entry name" value="Znf_RING/FYVE/PHD"/>
</dbReference>
<evidence type="ECO:0000256" key="1">
    <source>
        <dbReference type="ARBA" id="ARBA00022723"/>
    </source>
</evidence>
<gene>
    <name evidence="6" type="ORF">Fot_16246</name>
</gene>
<protein>
    <submittedName>
        <fullName evidence="6">SBP (S-ribonuclease binding protein) family protein</fullName>
    </submittedName>
</protein>
<evidence type="ECO:0000256" key="2">
    <source>
        <dbReference type="ARBA" id="ARBA00022771"/>
    </source>
</evidence>
<accession>A0ABD1WDV9</accession>
<dbReference type="Proteomes" id="UP001604277">
    <property type="component" value="Unassembled WGS sequence"/>
</dbReference>
<keyword evidence="1" id="KW-0479">Metal-binding</keyword>
<keyword evidence="2 4" id="KW-0863">Zinc-finger</keyword>
<sequence>MFGGNNNNSAVPPFLDNKHFLCPSNASNQPQLYGNLPIDFHVGSVNFLQTKHGSLGLPTNECGRDTEAISRPQNLQNCLNNNICHDEADRLRSILNQNPVSTGLRLSYDDYDHNSTITSGSGSMMASSSIISSLSNDVKTEFDRQNEELENYIRIQEEHIAKGARDMMQRHTTSLWTALENLVGKKLQEKDLEFESITRKNRELVESMKKVTADAQSWCYTAKYNESVCNILKTNLQQAMQDSNQGKEGFGESDMDDAASFVDPNNYLGLPGGSGKPKSVKNNIVCKLCKKKEVCILLMPCRHLCLCKDCEGSVRVCPVCRLITAAHFEPHQILNSTPGHCNLERREYQKLRKSNQKAMGSEGRKSVIINVTGFKKFEGVAENPTETIVNNLRNYVATAGVLAYWG</sequence>
<feature type="domain" description="RING-type" evidence="5">
    <location>
        <begin position="286"/>
        <end position="321"/>
    </location>
</feature>
<evidence type="ECO:0000259" key="5">
    <source>
        <dbReference type="PROSITE" id="PS50089"/>
    </source>
</evidence>
<dbReference type="AlphaFoldDB" id="A0ABD1WDV9"/>
<organism evidence="6 7">
    <name type="scientific">Forsythia ovata</name>
    <dbReference type="NCBI Taxonomy" id="205694"/>
    <lineage>
        <taxon>Eukaryota</taxon>
        <taxon>Viridiplantae</taxon>
        <taxon>Streptophyta</taxon>
        <taxon>Embryophyta</taxon>
        <taxon>Tracheophyta</taxon>
        <taxon>Spermatophyta</taxon>
        <taxon>Magnoliopsida</taxon>
        <taxon>eudicotyledons</taxon>
        <taxon>Gunneridae</taxon>
        <taxon>Pentapetalae</taxon>
        <taxon>asterids</taxon>
        <taxon>lamiids</taxon>
        <taxon>Lamiales</taxon>
        <taxon>Oleaceae</taxon>
        <taxon>Forsythieae</taxon>
        <taxon>Forsythia</taxon>
    </lineage>
</organism>
<dbReference type="CDD" id="cd16649">
    <property type="entry name" value="mRING-HC-C3HC5_CGRF1-like"/>
    <property type="match status" value="1"/>
</dbReference>
<comment type="caution">
    <text evidence="6">The sequence shown here is derived from an EMBL/GenBank/DDBJ whole genome shotgun (WGS) entry which is preliminary data.</text>
</comment>
<name>A0ABD1WDV9_9LAMI</name>
<keyword evidence="3" id="KW-0862">Zinc</keyword>
<proteinExistence type="predicted"/>
<evidence type="ECO:0000313" key="6">
    <source>
        <dbReference type="EMBL" id="KAL2547013.1"/>
    </source>
</evidence>
<reference evidence="7" key="1">
    <citation type="submission" date="2024-07" db="EMBL/GenBank/DDBJ databases">
        <title>Two chromosome-level genome assemblies of Korean endemic species Abeliophyllum distichum and Forsythia ovata (Oleaceae).</title>
        <authorList>
            <person name="Jang H."/>
        </authorList>
    </citation>
    <scope>NUCLEOTIDE SEQUENCE [LARGE SCALE GENOMIC DNA]</scope>
</reference>
<dbReference type="PANTHER" id="PTHR42647">
    <property type="entry name" value="SBP (S-RIBONUCLEASE BINDING PROTEIN) FAMILY PROTEIN"/>
    <property type="match status" value="1"/>
</dbReference>
<dbReference type="SUPFAM" id="SSF53182">
    <property type="entry name" value="Pyrrolidone carboxyl peptidase (pyroglutamate aminopeptidase)"/>
    <property type="match status" value="1"/>
</dbReference>
<dbReference type="PROSITE" id="PS50089">
    <property type="entry name" value="ZF_RING_2"/>
    <property type="match status" value="1"/>
</dbReference>
<evidence type="ECO:0000256" key="4">
    <source>
        <dbReference type="PROSITE-ProRule" id="PRU00175"/>
    </source>
</evidence>
<keyword evidence="7" id="KW-1185">Reference proteome</keyword>
<dbReference type="InterPro" id="IPR036440">
    <property type="entry name" value="Peptidase_C15-like_sf"/>
</dbReference>
<evidence type="ECO:0000256" key="3">
    <source>
        <dbReference type="ARBA" id="ARBA00022833"/>
    </source>
</evidence>
<dbReference type="PANTHER" id="PTHR42647:SF9">
    <property type="entry name" value="S-RIBONUCLEASE BINDING PROTEIN SBP1-RELATED"/>
    <property type="match status" value="1"/>
</dbReference>
<evidence type="ECO:0000313" key="7">
    <source>
        <dbReference type="Proteomes" id="UP001604277"/>
    </source>
</evidence>
<dbReference type="Gene3D" id="3.30.40.10">
    <property type="entry name" value="Zinc/RING finger domain, C3HC4 (zinc finger)"/>
    <property type="match status" value="1"/>
</dbReference>
<dbReference type="GO" id="GO:0008270">
    <property type="term" value="F:zinc ion binding"/>
    <property type="evidence" value="ECO:0007669"/>
    <property type="project" value="UniProtKB-KW"/>
</dbReference>
<dbReference type="EMBL" id="JBFOLJ010000004">
    <property type="protein sequence ID" value="KAL2547013.1"/>
    <property type="molecule type" value="Genomic_DNA"/>
</dbReference>
<dbReference type="Pfam" id="PF13920">
    <property type="entry name" value="zf-C3HC4_3"/>
    <property type="match status" value="1"/>
</dbReference>